<keyword evidence="2" id="KW-0732">Signal</keyword>
<dbReference type="InterPro" id="IPR029476">
    <property type="entry name" value="DNase_NucA_NucB"/>
</dbReference>
<feature type="domain" description="Deoxyribonuclease NucA/NucB" evidence="3">
    <location>
        <begin position="394"/>
        <end position="456"/>
    </location>
</feature>
<evidence type="ECO:0000256" key="1">
    <source>
        <dbReference type="SAM" id="MobiDB-lite"/>
    </source>
</evidence>
<evidence type="ECO:0000259" key="3">
    <source>
        <dbReference type="Pfam" id="PF14040"/>
    </source>
</evidence>
<feature type="signal peptide" evidence="2">
    <location>
        <begin position="1"/>
        <end position="33"/>
    </location>
</feature>
<dbReference type="EMBL" id="BSEV01000017">
    <property type="protein sequence ID" value="GLK12594.1"/>
    <property type="molecule type" value="Genomic_DNA"/>
</dbReference>
<feature type="chain" id="PRO_5040865591" description="Deoxyribonuclease NucA/NucB domain-containing protein" evidence="2">
    <location>
        <begin position="34"/>
        <end position="462"/>
    </location>
</feature>
<evidence type="ECO:0000313" key="5">
    <source>
        <dbReference type="Proteomes" id="UP001143474"/>
    </source>
</evidence>
<name>A0A9W6MFF7_9ACTN</name>
<keyword evidence="5" id="KW-1185">Reference proteome</keyword>
<dbReference type="AlphaFoldDB" id="A0A9W6MFF7"/>
<dbReference type="Pfam" id="PF14040">
    <property type="entry name" value="DNase_NucA_NucB"/>
    <property type="match status" value="1"/>
</dbReference>
<sequence length="462" mass="50662">MSLPIPAPRRRLTRMGLCALAVVSLCLGTPALAAAQAPTPTPGPPTSAAKPMLSPEEAHKRALREATRLGNHSYYDATKVRDDGRSSQSLSRLATAAAFPAAPPQPDTDDCLASDDAERKEGRTYNRLLWCQTIEYRARYQTIDQSGNVKYWGTNALRWNMVALGSNTQRAIRVFWRPVPGSVKYLDWAGGSVIPSQLLFAVRADCAQGAPLCSTTGAAAFNTWGDWNTTTAWSSWDIEAPALANDSTREKISSLDWHLSTDGRSPGFPIGGGQTIDLPFRCDSADYFSRFGQPHDRACVFTTVIPHLQYSRSSPKHGAVAEHIYEAQMSPDTTYPAESHRKVIPGKWMNDPDAPSLHRVEGSGAIASANTTWKNYACNRNGAYTPITGLPPKTPQQEAEKWQCDEYPFRATAEGASSGTWDFSVRWVPKAQNGSAGGSLISYFFDDRILFVNDPFWVQINP</sequence>
<evidence type="ECO:0000313" key="4">
    <source>
        <dbReference type="EMBL" id="GLK12594.1"/>
    </source>
</evidence>
<dbReference type="RefSeq" id="WP_271220917.1">
    <property type="nucleotide sequence ID" value="NZ_BAAAVD010000037.1"/>
</dbReference>
<reference evidence="4" key="2">
    <citation type="submission" date="2023-01" db="EMBL/GenBank/DDBJ databases">
        <authorList>
            <person name="Sun Q."/>
            <person name="Evtushenko L."/>
        </authorList>
    </citation>
    <scope>NUCLEOTIDE SEQUENCE</scope>
    <source>
        <strain evidence="4">VKM Ac-2007</strain>
    </source>
</reference>
<organism evidence="4 5">
    <name type="scientific">Streptosporangium carneum</name>
    <dbReference type="NCBI Taxonomy" id="47481"/>
    <lineage>
        <taxon>Bacteria</taxon>
        <taxon>Bacillati</taxon>
        <taxon>Actinomycetota</taxon>
        <taxon>Actinomycetes</taxon>
        <taxon>Streptosporangiales</taxon>
        <taxon>Streptosporangiaceae</taxon>
        <taxon>Streptosporangium</taxon>
    </lineage>
</organism>
<comment type="caution">
    <text evidence="4">The sequence shown here is derived from an EMBL/GenBank/DDBJ whole genome shotgun (WGS) entry which is preliminary data.</text>
</comment>
<evidence type="ECO:0000256" key="2">
    <source>
        <dbReference type="SAM" id="SignalP"/>
    </source>
</evidence>
<dbReference type="Proteomes" id="UP001143474">
    <property type="component" value="Unassembled WGS sequence"/>
</dbReference>
<gene>
    <name evidence="4" type="ORF">GCM10017600_60040</name>
</gene>
<proteinExistence type="predicted"/>
<feature type="region of interest" description="Disordered" evidence="1">
    <location>
        <begin position="35"/>
        <end position="60"/>
    </location>
</feature>
<reference evidence="4" key="1">
    <citation type="journal article" date="2014" name="Int. J. Syst. Evol. Microbiol.">
        <title>Complete genome sequence of Corynebacterium casei LMG S-19264T (=DSM 44701T), isolated from a smear-ripened cheese.</title>
        <authorList>
            <consortium name="US DOE Joint Genome Institute (JGI-PGF)"/>
            <person name="Walter F."/>
            <person name="Albersmeier A."/>
            <person name="Kalinowski J."/>
            <person name="Ruckert C."/>
        </authorList>
    </citation>
    <scope>NUCLEOTIDE SEQUENCE</scope>
    <source>
        <strain evidence="4">VKM Ac-2007</strain>
    </source>
</reference>
<accession>A0A9W6MFF7</accession>
<protein>
    <recommendedName>
        <fullName evidence="3">Deoxyribonuclease NucA/NucB domain-containing protein</fullName>
    </recommendedName>
</protein>